<dbReference type="RefSeq" id="WP_344938704.1">
    <property type="nucleotide sequence ID" value="NZ_BAAAZR010000004.1"/>
</dbReference>
<dbReference type="Proteomes" id="UP001500888">
    <property type="component" value="Unassembled WGS sequence"/>
</dbReference>
<keyword evidence="2" id="KW-1185">Reference proteome</keyword>
<comment type="caution">
    <text evidence="1">The sequence shown here is derived from an EMBL/GenBank/DDBJ whole genome shotgun (WGS) entry which is preliminary data.</text>
</comment>
<accession>A0ABP7HWU6</accession>
<protein>
    <submittedName>
        <fullName evidence="1">Uncharacterized protein</fullName>
    </submittedName>
</protein>
<proteinExistence type="predicted"/>
<dbReference type="EMBL" id="BAAAZR010000004">
    <property type="protein sequence ID" value="GAA3806319.1"/>
    <property type="molecule type" value="Genomic_DNA"/>
</dbReference>
<evidence type="ECO:0000313" key="1">
    <source>
        <dbReference type="EMBL" id="GAA3806319.1"/>
    </source>
</evidence>
<gene>
    <name evidence="1" type="ORF">GCM10022226_28050</name>
</gene>
<name>A0ABP7HWU6_9ACTN</name>
<organism evidence="1 2">
    <name type="scientific">Sphaerisporangium flaviroseum</name>
    <dbReference type="NCBI Taxonomy" id="509199"/>
    <lineage>
        <taxon>Bacteria</taxon>
        <taxon>Bacillati</taxon>
        <taxon>Actinomycetota</taxon>
        <taxon>Actinomycetes</taxon>
        <taxon>Streptosporangiales</taxon>
        <taxon>Streptosporangiaceae</taxon>
        <taxon>Sphaerisporangium</taxon>
    </lineage>
</organism>
<sequence length="45" mass="5015">MTEDDVSRWRTAAYTDHCLLHLMAFGAMVAIDHIESAVTGRPSTH</sequence>
<reference evidence="2" key="1">
    <citation type="journal article" date="2019" name="Int. J. Syst. Evol. Microbiol.">
        <title>The Global Catalogue of Microorganisms (GCM) 10K type strain sequencing project: providing services to taxonomists for standard genome sequencing and annotation.</title>
        <authorList>
            <consortium name="The Broad Institute Genomics Platform"/>
            <consortium name="The Broad Institute Genome Sequencing Center for Infectious Disease"/>
            <person name="Wu L."/>
            <person name="Ma J."/>
        </authorList>
    </citation>
    <scope>NUCLEOTIDE SEQUENCE [LARGE SCALE GENOMIC DNA]</scope>
    <source>
        <strain evidence="2">JCM 16908</strain>
    </source>
</reference>
<evidence type="ECO:0000313" key="2">
    <source>
        <dbReference type="Proteomes" id="UP001500888"/>
    </source>
</evidence>